<keyword evidence="2" id="KW-0238">DNA-binding</keyword>
<dbReference type="GO" id="GO:0003700">
    <property type="term" value="F:DNA-binding transcription factor activity"/>
    <property type="evidence" value="ECO:0007669"/>
    <property type="project" value="InterPro"/>
</dbReference>
<keyword evidence="1" id="KW-0805">Transcription regulation</keyword>
<dbReference type="Proteomes" id="UP000823736">
    <property type="component" value="Unassembled WGS sequence"/>
</dbReference>
<evidence type="ECO:0000259" key="5">
    <source>
        <dbReference type="PROSITE" id="PS50987"/>
    </source>
</evidence>
<evidence type="ECO:0000256" key="3">
    <source>
        <dbReference type="ARBA" id="ARBA00023163"/>
    </source>
</evidence>
<dbReference type="OrthoDB" id="134936at2157"/>
<keyword evidence="3" id="KW-0804">Transcription</keyword>
<dbReference type="AlphaFoldDB" id="A0A8T4GWP0"/>
<feature type="domain" description="HTH arsR-type" evidence="5">
    <location>
        <begin position="1"/>
        <end position="90"/>
    </location>
</feature>
<evidence type="ECO:0000256" key="2">
    <source>
        <dbReference type="ARBA" id="ARBA00023125"/>
    </source>
</evidence>
<evidence type="ECO:0000313" key="7">
    <source>
        <dbReference type="Proteomes" id="UP000823736"/>
    </source>
</evidence>
<sequence length="113" mass="12771">MSLFDVLGSKARLKILRELVSEPRYVSELAENVGMDGKTAVHHLSTLEEEGIVESYRIGQRKYYRLCKRIELRASPEPDSLFLLHADEIENVDDAHDADNPERTDAAEDADSV</sequence>
<dbReference type="PANTHER" id="PTHR33154:SF33">
    <property type="entry name" value="TRANSCRIPTIONAL REPRESSOR SDPR"/>
    <property type="match status" value="1"/>
</dbReference>
<dbReference type="Gene3D" id="1.10.10.10">
    <property type="entry name" value="Winged helix-like DNA-binding domain superfamily/Winged helix DNA-binding domain"/>
    <property type="match status" value="1"/>
</dbReference>
<evidence type="ECO:0000256" key="1">
    <source>
        <dbReference type="ARBA" id="ARBA00023015"/>
    </source>
</evidence>
<feature type="region of interest" description="Disordered" evidence="4">
    <location>
        <begin position="92"/>
        <end position="113"/>
    </location>
</feature>
<dbReference type="InterPro" id="IPR036388">
    <property type="entry name" value="WH-like_DNA-bd_sf"/>
</dbReference>
<dbReference type="Pfam" id="PF01022">
    <property type="entry name" value="HTH_5"/>
    <property type="match status" value="1"/>
</dbReference>
<dbReference type="EMBL" id="JAGGLC010000002">
    <property type="protein sequence ID" value="MBP1986483.1"/>
    <property type="molecule type" value="Genomic_DNA"/>
</dbReference>
<dbReference type="NCBIfam" id="NF033788">
    <property type="entry name" value="HTH_metalloreg"/>
    <property type="match status" value="1"/>
</dbReference>
<accession>A0A8T4GWP0</accession>
<dbReference type="SUPFAM" id="SSF46785">
    <property type="entry name" value="Winged helix' DNA-binding domain"/>
    <property type="match status" value="1"/>
</dbReference>
<dbReference type="CDD" id="cd00090">
    <property type="entry name" value="HTH_ARSR"/>
    <property type="match status" value="1"/>
</dbReference>
<organism evidence="6 7">
    <name type="scientific">Halolamina salifodinae</name>
    <dbReference type="NCBI Taxonomy" id="1202767"/>
    <lineage>
        <taxon>Archaea</taxon>
        <taxon>Methanobacteriati</taxon>
        <taxon>Methanobacteriota</taxon>
        <taxon>Stenosarchaea group</taxon>
        <taxon>Halobacteria</taxon>
        <taxon>Halobacteriales</taxon>
        <taxon>Haloferacaceae</taxon>
    </lineage>
</organism>
<keyword evidence="7" id="KW-1185">Reference proteome</keyword>
<reference evidence="6" key="1">
    <citation type="submission" date="2021-03" db="EMBL/GenBank/DDBJ databases">
        <title>Genomic Encyclopedia of Type Strains, Phase IV (KMG-IV): sequencing the most valuable type-strain genomes for metagenomic binning, comparative biology and taxonomic classification.</title>
        <authorList>
            <person name="Goeker M."/>
        </authorList>
    </citation>
    <scope>NUCLEOTIDE SEQUENCE</scope>
    <source>
        <strain evidence="6">DSM 26232</strain>
    </source>
</reference>
<evidence type="ECO:0000256" key="4">
    <source>
        <dbReference type="SAM" id="MobiDB-lite"/>
    </source>
</evidence>
<dbReference type="SMART" id="SM00418">
    <property type="entry name" value="HTH_ARSR"/>
    <property type="match status" value="1"/>
</dbReference>
<dbReference type="PROSITE" id="PS50987">
    <property type="entry name" value="HTH_ARSR_2"/>
    <property type="match status" value="1"/>
</dbReference>
<evidence type="ECO:0000313" key="6">
    <source>
        <dbReference type="EMBL" id="MBP1986483.1"/>
    </source>
</evidence>
<dbReference type="GO" id="GO:0003677">
    <property type="term" value="F:DNA binding"/>
    <property type="evidence" value="ECO:0007669"/>
    <property type="project" value="UniProtKB-KW"/>
</dbReference>
<name>A0A8T4GWP0_9EURY</name>
<dbReference type="RefSeq" id="WP_209490793.1">
    <property type="nucleotide sequence ID" value="NZ_JAGGLC010000002.1"/>
</dbReference>
<dbReference type="PANTHER" id="PTHR33154">
    <property type="entry name" value="TRANSCRIPTIONAL REGULATOR, ARSR FAMILY"/>
    <property type="match status" value="1"/>
</dbReference>
<dbReference type="InterPro" id="IPR011991">
    <property type="entry name" value="ArsR-like_HTH"/>
</dbReference>
<dbReference type="InterPro" id="IPR051081">
    <property type="entry name" value="HTH_MetalResp_TranReg"/>
</dbReference>
<dbReference type="InterPro" id="IPR036390">
    <property type="entry name" value="WH_DNA-bd_sf"/>
</dbReference>
<proteinExistence type="predicted"/>
<gene>
    <name evidence="6" type="ORF">J2753_000977</name>
</gene>
<protein>
    <submittedName>
        <fullName evidence="6">Putative transcriptional regulator</fullName>
    </submittedName>
</protein>
<comment type="caution">
    <text evidence="6">The sequence shown here is derived from an EMBL/GenBank/DDBJ whole genome shotgun (WGS) entry which is preliminary data.</text>
</comment>
<dbReference type="PRINTS" id="PR00778">
    <property type="entry name" value="HTHARSR"/>
</dbReference>
<dbReference type="InterPro" id="IPR001845">
    <property type="entry name" value="HTH_ArsR_DNA-bd_dom"/>
</dbReference>
<feature type="compositionally biased region" description="Basic and acidic residues" evidence="4">
    <location>
        <begin position="92"/>
        <end position="106"/>
    </location>
</feature>